<dbReference type="GO" id="GO:0005634">
    <property type="term" value="C:nucleus"/>
    <property type="evidence" value="ECO:0007669"/>
    <property type="project" value="UniProtKB-SubCell"/>
</dbReference>
<evidence type="ECO:0000256" key="8">
    <source>
        <dbReference type="ARBA" id="ARBA00023204"/>
    </source>
</evidence>
<evidence type="ECO:0000256" key="6">
    <source>
        <dbReference type="ARBA" id="ARBA00022801"/>
    </source>
</evidence>
<evidence type="ECO:0000256" key="5">
    <source>
        <dbReference type="ARBA" id="ARBA00022763"/>
    </source>
</evidence>
<evidence type="ECO:0000313" key="14">
    <source>
        <dbReference type="Proteomes" id="UP001566132"/>
    </source>
</evidence>
<gene>
    <name evidence="13" type="ORF">ABEB36_011778</name>
</gene>
<dbReference type="InterPro" id="IPR010994">
    <property type="entry name" value="RuvA_2-like"/>
</dbReference>
<dbReference type="CDD" id="cd20078">
    <property type="entry name" value="XPF_nuclease_XPF_euk"/>
    <property type="match status" value="1"/>
</dbReference>
<dbReference type="GO" id="GO:0016787">
    <property type="term" value="F:hydrolase activity"/>
    <property type="evidence" value="ECO:0007669"/>
    <property type="project" value="UniProtKB-KW"/>
</dbReference>
<keyword evidence="7" id="KW-0238">DNA-binding</keyword>
<keyword evidence="9" id="KW-0539">Nucleus</keyword>
<reference evidence="13 14" key="1">
    <citation type="submission" date="2024-05" db="EMBL/GenBank/DDBJ databases">
        <title>Genetic variation in Jamaican populations of the coffee berry borer (Hypothenemus hampei).</title>
        <authorList>
            <person name="Errbii M."/>
            <person name="Myrie A."/>
        </authorList>
    </citation>
    <scope>NUCLEOTIDE SEQUENCE [LARGE SCALE GENOMIC DNA]</scope>
    <source>
        <strain evidence="13">JA-Hopewell-2020-01-JO</strain>
        <tissue evidence="13">Whole body</tissue>
    </source>
</reference>
<evidence type="ECO:0000256" key="9">
    <source>
        <dbReference type="ARBA" id="ARBA00023242"/>
    </source>
</evidence>
<evidence type="ECO:0000256" key="1">
    <source>
        <dbReference type="ARBA" id="ARBA00004123"/>
    </source>
</evidence>
<evidence type="ECO:0000256" key="2">
    <source>
        <dbReference type="ARBA" id="ARBA00010015"/>
    </source>
</evidence>
<dbReference type="SUPFAM" id="SSF52980">
    <property type="entry name" value="Restriction endonuclease-like"/>
    <property type="match status" value="1"/>
</dbReference>
<keyword evidence="14" id="KW-1185">Reference proteome</keyword>
<dbReference type="PANTHER" id="PTHR10150">
    <property type="entry name" value="DNA REPAIR ENDONUCLEASE XPF"/>
    <property type="match status" value="1"/>
</dbReference>
<protein>
    <recommendedName>
        <fullName evidence="10">DNA repair endonuclease XPF</fullName>
    </recommendedName>
</protein>
<dbReference type="PANTHER" id="PTHR10150:SF0">
    <property type="entry name" value="DNA REPAIR ENDONUCLEASE XPF"/>
    <property type="match status" value="1"/>
</dbReference>
<dbReference type="Gene3D" id="3.40.50.10130">
    <property type="match status" value="1"/>
</dbReference>
<accession>A0ABD1E8Z8</accession>
<evidence type="ECO:0000256" key="11">
    <source>
        <dbReference type="SAM" id="MobiDB-lite"/>
    </source>
</evidence>
<dbReference type="SUPFAM" id="SSF47781">
    <property type="entry name" value="RuvA domain 2-like"/>
    <property type="match status" value="1"/>
</dbReference>
<dbReference type="GO" id="GO:0004519">
    <property type="term" value="F:endonuclease activity"/>
    <property type="evidence" value="ECO:0007669"/>
    <property type="project" value="UniProtKB-KW"/>
</dbReference>
<dbReference type="Proteomes" id="UP001566132">
    <property type="component" value="Unassembled WGS sequence"/>
</dbReference>
<evidence type="ECO:0000259" key="12">
    <source>
        <dbReference type="SMART" id="SM00891"/>
    </source>
</evidence>
<feature type="region of interest" description="Disordered" evidence="11">
    <location>
        <begin position="591"/>
        <end position="614"/>
    </location>
</feature>
<dbReference type="InterPro" id="IPR047520">
    <property type="entry name" value="XPF_nuclease"/>
</dbReference>
<sequence>MENVDNDQSTLNDTLLEKVDIEYMLEFETQIFLDIVRSDGLIIAAKGLSLDLIILNILKVYQDPGNLVFVLNSTDAEQKYFDEKLKKEHIYIEHDTGDTRIEEYLCGGIHFVPTRILVVDLLKKRIPIEKITGIIILRAHRIIESCNEAFVLKLFRQHNKTGFIKAFSNSPQSFTMGFCHVERVMRSLFLKELHIWPRFHTIVRSTLKQYEPQVVELHLPISDQVKKLQTYILDIMNGTVKELKRLNPSLELQEITVENCLTKKFHKLLQGQMNEIWHQLSSKSTRLLAELKTLRHLLLSLFYSDSITFYSTLLEYRKADYARTVDWVLSSSADLLFRDAGALVYSGDKVFDPEFSPKWEALLEILTVEIPAEIKHENLQGNVTVLILCSDQRTCHQLNEILTRGPYRYLFFLALKMKISFKSLSDRFKNCNALKQQNDFESEEEEDFQSSYALTMSQSISEESEKEAQAIFTPIESGPSLNTPTVLIQTFKGGDNYVNLQNNLLTLKPNFVVMYHSDVTAVRELEMYEAHRQGDIKLKIFFLIHASTVEEQAYLTALRREKEAFEYLIETKASMVVPEYQDGKSDQCVALSRGDGGVPERNTRKGGGENDNPQPRLVIVDMREFRSDLPSLIHKRGLDIEPLTISVGDYILTPEICVERKSVSDLISSLNSGRLYQQCLQMQRYYAKPMLLIEFDQNKAFGWKSQFMISQEESETNFGVQEKLLLLTIHFPKLKIIWSPSPYATAQLFEELKQGKDEPTIESTVLDDDLDRIETKYNSNIYDFIQKLPGVTSKNIETLLRNGVNIQNVIKLTEEELKVVLNGSSNEAKLLYDTLHTECQSEDKTKKDKSKSSKGYPRKRKN</sequence>
<dbReference type="GO" id="GO:0003677">
    <property type="term" value="F:DNA binding"/>
    <property type="evidence" value="ECO:0007669"/>
    <property type="project" value="UniProtKB-KW"/>
</dbReference>
<dbReference type="GO" id="GO:0006281">
    <property type="term" value="P:DNA repair"/>
    <property type="evidence" value="ECO:0007669"/>
    <property type="project" value="UniProtKB-KW"/>
</dbReference>
<evidence type="ECO:0000256" key="4">
    <source>
        <dbReference type="ARBA" id="ARBA00022759"/>
    </source>
</evidence>
<evidence type="ECO:0000313" key="13">
    <source>
        <dbReference type="EMBL" id="KAL1491136.1"/>
    </source>
</evidence>
<dbReference type="FunFam" id="3.40.50.10130:FF:000002">
    <property type="entry name" value="DNA repair endonuclease XPF"/>
    <property type="match status" value="1"/>
</dbReference>
<dbReference type="AlphaFoldDB" id="A0ABD1E8Z8"/>
<dbReference type="Gene3D" id="1.10.150.20">
    <property type="entry name" value="5' to 3' exonuclease, C-terminal subdomain"/>
    <property type="match status" value="1"/>
</dbReference>
<feature type="domain" description="ERCC4" evidence="12">
    <location>
        <begin position="617"/>
        <end position="697"/>
    </location>
</feature>
<feature type="region of interest" description="Disordered" evidence="11">
    <location>
        <begin position="840"/>
        <end position="862"/>
    </location>
</feature>
<dbReference type="InterPro" id="IPR011335">
    <property type="entry name" value="Restrct_endonuc-II-like"/>
</dbReference>
<keyword evidence="8" id="KW-0234">DNA repair</keyword>
<comment type="subcellular location">
    <subcellularLocation>
        <location evidence="1">Nucleus</location>
    </subcellularLocation>
</comment>
<dbReference type="InterPro" id="IPR006166">
    <property type="entry name" value="ERCC4_domain"/>
</dbReference>
<keyword evidence="6" id="KW-0378">Hydrolase</keyword>
<evidence type="ECO:0000256" key="10">
    <source>
        <dbReference type="ARBA" id="ARBA00072370"/>
    </source>
</evidence>
<dbReference type="Pfam" id="PF02732">
    <property type="entry name" value="ERCC4"/>
    <property type="match status" value="1"/>
</dbReference>
<keyword evidence="3" id="KW-0540">Nuclease</keyword>
<name>A0ABD1E8Z8_HYPHA</name>
<evidence type="ECO:0000256" key="3">
    <source>
        <dbReference type="ARBA" id="ARBA00022722"/>
    </source>
</evidence>
<comment type="caution">
    <text evidence="13">The sequence shown here is derived from an EMBL/GenBank/DDBJ whole genome shotgun (WGS) entry which is preliminary data.</text>
</comment>
<dbReference type="EMBL" id="JBDJPC010000009">
    <property type="protein sequence ID" value="KAL1491136.1"/>
    <property type="molecule type" value="Genomic_DNA"/>
</dbReference>
<keyword evidence="4" id="KW-0255">Endonuclease</keyword>
<dbReference type="SMART" id="SM00891">
    <property type="entry name" value="ERCC4"/>
    <property type="match status" value="1"/>
</dbReference>
<proteinExistence type="inferred from homology"/>
<organism evidence="13 14">
    <name type="scientific">Hypothenemus hampei</name>
    <name type="common">Coffee berry borer</name>
    <dbReference type="NCBI Taxonomy" id="57062"/>
    <lineage>
        <taxon>Eukaryota</taxon>
        <taxon>Metazoa</taxon>
        <taxon>Ecdysozoa</taxon>
        <taxon>Arthropoda</taxon>
        <taxon>Hexapoda</taxon>
        <taxon>Insecta</taxon>
        <taxon>Pterygota</taxon>
        <taxon>Neoptera</taxon>
        <taxon>Endopterygota</taxon>
        <taxon>Coleoptera</taxon>
        <taxon>Polyphaga</taxon>
        <taxon>Cucujiformia</taxon>
        <taxon>Curculionidae</taxon>
        <taxon>Scolytinae</taxon>
        <taxon>Hypothenemus</taxon>
    </lineage>
</organism>
<keyword evidence="5" id="KW-0227">DNA damage</keyword>
<evidence type="ECO:0000256" key="7">
    <source>
        <dbReference type="ARBA" id="ARBA00023125"/>
    </source>
</evidence>
<comment type="similarity">
    <text evidence="2">Belongs to the XPF family.</text>
</comment>